<reference evidence="2" key="1">
    <citation type="submission" date="2022-11" db="UniProtKB">
        <authorList>
            <consortium name="WormBaseParasite"/>
        </authorList>
    </citation>
    <scope>IDENTIFICATION</scope>
</reference>
<evidence type="ECO:0000313" key="1">
    <source>
        <dbReference type="Proteomes" id="UP000887565"/>
    </source>
</evidence>
<evidence type="ECO:0000313" key="2">
    <source>
        <dbReference type="WBParaSite" id="nRc.2.0.1.t27871-RA"/>
    </source>
</evidence>
<proteinExistence type="predicted"/>
<dbReference type="Proteomes" id="UP000887565">
    <property type="component" value="Unplaced"/>
</dbReference>
<protein>
    <submittedName>
        <fullName evidence="2">Uncharacterized protein</fullName>
    </submittedName>
</protein>
<accession>A0A915JPL9</accession>
<keyword evidence="1" id="KW-1185">Reference proteome</keyword>
<dbReference type="WBParaSite" id="nRc.2.0.1.t27871-RA">
    <property type="protein sequence ID" value="nRc.2.0.1.t27871-RA"/>
    <property type="gene ID" value="nRc.2.0.1.g27871"/>
</dbReference>
<organism evidence="1 2">
    <name type="scientific">Romanomermis culicivorax</name>
    <name type="common">Nematode worm</name>
    <dbReference type="NCBI Taxonomy" id="13658"/>
    <lineage>
        <taxon>Eukaryota</taxon>
        <taxon>Metazoa</taxon>
        <taxon>Ecdysozoa</taxon>
        <taxon>Nematoda</taxon>
        <taxon>Enoplea</taxon>
        <taxon>Dorylaimia</taxon>
        <taxon>Mermithida</taxon>
        <taxon>Mermithoidea</taxon>
        <taxon>Mermithidae</taxon>
        <taxon>Romanomermis</taxon>
    </lineage>
</organism>
<name>A0A915JPL9_ROMCU</name>
<sequence length="91" mass="10627">MFSDNMLKRCNIFRPDYRSGAMVLPANGIIKLKAIIRQAVVQCHNINNDSDLERLWLASAQSLQKRLYNLWYNAVKMVMRHQLMQMAVNSE</sequence>
<dbReference type="AlphaFoldDB" id="A0A915JPL9"/>